<gene>
    <name evidence="1" type="ORF">RO950_12195</name>
</gene>
<dbReference type="EMBL" id="JAVSOO010000051">
    <property type="protein sequence ID" value="MDT4287727.1"/>
    <property type="molecule type" value="Genomic_DNA"/>
</dbReference>
<evidence type="ECO:0000313" key="1">
    <source>
        <dbReference type="EMBL" id="MDT4287727.1"/>
    </source>
</evidence>
<dbReference type="RefSeq" id="WP_313647188.1">
    <property type="nucleotide sequence ID" value="NZ_JAVSOB010000052.1"/>
</dbReference>
<evidence type="ECO:0000313" key="2">
    <source>
        <dbReference type="Proteomes" id="UP001269271"/>
    </source>
</evidence>
<keyword evidence="2" id="KW-1185">Reference proteome</keyword>
<name>A0ABU3IJP4_STAHA</name>
<proteinExistence type="predicted"/>
<sequence length="45" mass="5506">MMFLINKITQNKAHKKYSYSQNDFRFLVSRIWVQKSYRAITSFSE</sequence>
<comment type="caution">
    <text evidence="1">The sequence shown here is derived from an EMBL/GenBank/DDBJ whole genome shotgun (WGS) entry which is preliminary data.</text>
</comment>
<protein>
    <submittedName>
        <fullName evidence="1">Uncharacterized protein</fullName>
    </submittedName>
</protein>
<reference evidence="1 2" key="1">
    <citation type="submission" date="2023-08" db="EMBL/GenBank/DDBJ databases">
        <title>Genomic surveillance of Staphylococcus haemolyticus neonatal outbreak in southern France.</title>
        <authorList>
            <person name="Magnan C."/>
            <person name="Morsli M."/>
            <person name="Thiery B."/>
            <person name="Salipante F."/>
            <person name="Attar J."/>
            <person name="Massimo D.M."/>
            <person name="Ory J."/>
            <person name="Pantel A."/>
            <person name="Lavigne J.-P."/>
        </authorList>
    </citation>
    <scope>NUCLEOTIDE SEQUENCE [LARGE SCALE GENOMIC DNA]</scope>
    <source>
        <strain evidence="1 2">NSH026</strain>
    </source>
</reference>
<accession>A0ABU3IJP4</accession>
<organism evidence="1 2">
    <name type="scientific">Staphylococcus haemolyticus</name>
    <dbReference type="NCBI Taxonomy" id="1283"/>
    <lineage>
        <taxon>Bacteria</taxon>
        <taxon>Bacillati</taxon>
        <taxon>Bacillota</taxon>
        <taxon>Bacilli</taxon>
        <taxon>Bacillales</taxon>
        <taxon>Staphylococcaceae</taxon>
        <taxon>Staphylococcus</taxon>
    </lineage>
</organism>
<dbReference type="Proteomes" id="UP001269271">
    <property type="component" value="Unassembled WGS sequence"/>
</dbReference>